<evidence type="ECO:0000256" key="1">
    <source>
        <dbReference type="SAM" id="MobiDB-lite"/>
    </source>
</evidence>
<gene>
    <name evidence="2" type="ORF">M407DRAFT_230236</name>
</gene>
<sequence>RLFPRIFTYSADYPEKVLLVTIRDLGSCPCPRCLVKKEDIPALGTPADMETRETRRREDNGYWRAKIQRAAQHVLDGKGITSQSVKNLLDSESLVPTVNAFSAALHPLSVNYFQFFVPDILHEFDLGVWKAFFTHLVRILGSFSTCRDGLAEIDKRYCEVNPFGSDAIRKFHSNASEMKKLAARDFEDLLLCSITVFDGLFGEPYDAIIQDCLFSLCYWHTQAKLRLHTERTLRLLEATTFELGRQLRHFVADVCDRMTTYETAKERNARRRRKPKGQDPVNDEKKVKTFNMFTYKMHSLGDYVAAICLFGTTESWSTQTGELEHHHVKSFRKRTNQRDATSQITAVETRRRFHERIWDRIKQTQSQRDGNVVTDEDTSDAHHSEVESRSHGHHYIGIQGTKLQLPSWLNANEDDPSTKFFQRKLLDHVLARLRGNHYEGRENRFTDLDRSSVLIRHNRLYQHPILRVNYTTYDLRCEQDVINLTTKRDIMLLADEDPSEDFLPHPYWYARVQGILHAEVKDRTDRNARWQRIEFLWVRWFGRCPDYEAGWKAKRLDRIGYVPTDGDAFGFVDPAWVVRGIHLIPSFTEGRTDKYLPRSSLASDSAELGDWEFYYVNR</sequence>
<evidence type="ECO:0000313" key="3">
    <source>
        <dbReference type="Proteomes" id="UP000054248"/>
    </source>
</evidence>
<feature type="non-terminal residue" evidence="2">
    <location>
        <position position="1"/>
    </location>
</feature>
<feature type="compositionally biased region" description="Basic and acidic residues" evidence="1">
    <location>
        <begin position="379"/>
        <end position="390"/>
    </location>
</feature>
<dbReference type="Proteomes" id="UP000054248">
    <property type="component" value="Unassembled WGS sequence"/>
</dbReference>
<feature type="region of interest" description="Disordered" evidence="1">
    <location>
        <begin position="364"/>
        <end position="392"/>
    </location>
</feature>
<dbReference type="Pfam" id="PF18759">
    <property type="entry name" value="Plavaka"/>
    <property type="match status" value="1"/>
</dbReference>
<accession>A0A0C3QCQ6</accession>
<reference evidence="3" key="2">
    <citation type="submission" date="2015-01" db="EMBL/GenBank/DDBJ databases">
        <title>Evolutionary Origins and Diversification of the Mycorrhizal Mutualists.</title>
        <authorList>
            <consortium name="DOE Joint Genome Institute"/>
            <consortium name="Mycorrhizal Genomics Consortium"/>
            <person name="Kohler A."/>
            <person name="Kuo A."/>
            <person name="Nagy L.G."/>
            <person name="Floudas D."/>
            <person name="Copeland A."/>
            <person name="Barry K.W."/>
            <person name="Cichocki N."/>
            <person name="Veneault-Fourrey C."/>
            <person name="LaButti K."/>
            <person name="Lindquist E.A."/>
            <person name="Lipzen A."/>
            <person name="Lundell T."/>
            <person name="Morin E."/>
            <person name="Murat C."/>
            <person name="Riley R."/>
            <person name="Ohm R."/>
            <person name="Sun H."/>
            <person name="Tunlid A."/>
            <person name="Henrissat B."/>
            <person name="Grigoriev I.V."/>
            <person name="Hibbett D.S."/>
            <person name="Martin F."/>
        </authorList>
    </citation>
    <scope>NUCLEOTIDE SEQUENCE [LARGE SCALE GENOMIC DNA]</scope>
    <source>
        <strain evidence="3">MUT 4182</strain>
    </source>
</reference>
<dbReference type="HOGENOM" id="CLU_002498_9_3_1"/>
<dbReference type="AlphaFoldDB" id="A0A0C3QCQ6"/>
<proteinExistence type="predicted"/>
<keyword evidence="3" id="KW-1185">Reference proteome</keyword>
<evidence type="ECO:0000313" key="2">
    <source>
        <dbReference type="EMBL" id="KIO28565.1"/>
    </source>
</evidence>
<organism evidence="2 3">
    <name type="scientific">Tulasnella calospora MUT 4182</name>
    <dbReference type="NCBI Taxonomy" id="1051891"/>
    <lineage>
        <taxon>Eukaryota</taxon>
        <taxon>Fungi</taxon>
        <taxon>Dikarya</taxon>
        <taxon>Basidiomycota</taxon>
        <taxon>Agaricomycotina</taxon>
        <taxon>Agaricomycetes</taxon>
        <taxon>Cantharellales</taxon>
        <taxon>Tulasnellaceae</taxon>
        <taxon>Tulasnella</taxon>
    </lineage>
</organism>
<dbReference type="EMBL" id="KN822993">
    <property type="protein sequence ID" value="KIO28565.1"/>
    <property type="molecule type" value="Genomic_DNA"/>
</dbReference>
<protein>
    <submittedName>
        <fullName evidence="2">Uncharacterized protein</fullName>
    </submittedName>
</protein>
<dbReference type="OrthoDB" id="2687259at2759"/>
<name>A0A0C3QCQ6_9AGAM</name>
<reference evidence="2 3" key="1">
    <citation type="submission" date="2014-04" db="EMBL/GenBank/DDBJ databases">
        <authorList>
            <consortium name="DOE Joint Genome Institute"/>
            <person name="Kuo A."/>
            <person name="Girlanda M."/>
            <person name="Perotto S."/>
            <person name="Kohler A."/>
            <person name="Nagy L.G."/>
            <person name="Floudas D."/>
            <person name="Copeland A."/>
            <person name="Barry K.W."/>
            <person name="Cichocki N."/>
            <person name="Veneault-Fourrey C."/>
            <person name="LaButti K."/>
            <person name="Lindquist E.A."/>
            <person name="Lipzen A."/>
            <person name="Lundell T."/>
            <person name="Morin E."/>
            <person name="Murat C."/>
            <person name="Sun H."/>
            <person name="Tunlid A."/>
            <person name="Henrissat B."/>
            <person name="Grigoriev I.V."/>
            <person name="Hibbett D.S."/>
            <person name="Martin F."/>
            <person name="Nordberg H.P."/>
            <person name="Cantor M.N."/>
            <person name="Hua S.X."/>
        </authorList>
    </citation>
    <scope>NUCLEOTIDE SEQUENCE [LARGE SCALE GENOMIC DNA]</scope>
    <source>
        <strain evidence="2 3">MUT 4182</strain>
    </source>
</reference>
<dbReference type="STRING" id="1051891.A0A0C3QCQ6"/>
<dbReference type="InterPro" id="IPR041078">
    <property type="entry name" value="Plavaka"/>
</dbReference>